<dbReference type="Pfam" id="PF00378">
    <property type="entry name" value="ECH_1"/>
    <property type="match status" value="1"/>
</dbReference>
<dbReference type="InterPro" id="IPR029045">
    <property type="entry name" value="ClpP/crotonase-like_dom_sf"/>
</dbReference>
<evidence type="ECO:0000256" key="1">
    <source>
        <dbReference type="ARBA" id="ARBA00005254"/>
    </source>
</evidence>
<comment type="similarity">
    <text evidence="1">Belongs to the enoyl-CoA hydratase/isomerase family.</text>
</comment>
<dbReference type="SUPFAM" id="SSF52096">
    <property type="entry name" value="ClpP/crotonase"/>
    <property type="match status" value="1"/>
</dbReference>
<dbReference type="PANTHER" id="PTHR11941:SF54">
    <property type="entry name" value="ENOYL-COA HYDRATASE, MITOCHONDRIAL"/>
    <property type="match status" value="1"/>
</dbReference>
<dbReference type="PANTHER" id="PTHR11941">
    <property type="entry name" value="ENOYL-COA HYDRATASE-RELATED"/>
    <property type="match status" value="1"/>
</dbReference>
<dbReference type="GO" id="GO:0006635">
    <property type="term" value="P:fatty acid beta-oxidation"/>
    <property type="evidence" value="ECO:0007669"/>
    <property type="project" value="TreeGrafter"/>
</dbReference>
<gene>
    <name evidence="2" type="ORF">EVB00_03385</name>
</gene>
<dbReference type="EMBL" id="SHBM01000058">
    <property type="protein sequence ID" value="RZO16095.1"/>
    <property type="molecule type" value="Genomic_DNA"/>
</dbReference>
<sequence>MSKPLATLSKHNDVSIITLDDGKANVFSYDMLSSLNDCLKDVPKDSGSLVIAGREGIFSGGFDLKTLGSGDVDAILKMVKLGYQTLLTLYSFPRPIVAAVPGHSVALGIFVTCCADYRIAIDGNFICQANEVRNNMDIPVQIMEIVKDRVNKKYFYRAVLHGDPLSMSEAVEAGYIDELCSPESFMDRVLEKAEDLATIGHPFYEKTKNVAQADVVKKIKEAIS</sequence>
<dbReference type="AlphaFoldDB" id="A0A520M4G3"/>
<accession>A0A520M4G3</accession>
<comment type="caution">
    <text evidence="2">The sequence shown here is derived from an EMBL/GenBank/DDBJ whole genome shotgun (WGS) entry which is preliminary data.</text>
</comment>
<evidence type="ECO:0000313" key="2">
    <source>
        <dbReference type="EMBL" id="RZO16095.1"/>
    </source>
</evidence>
<dbReference type="GO" id="GO:0003824">
    <property type="term" value="F:catalytic activity"/>
    <property type="evidence" value="ECO:0007669"/>
    <property type="project" value="UniProtKB-ARBA"/>
</dbReference>
<evidence type="ECO:0000313" key="3">
    <source>
        <dbReference type="Proteomes" id="UP000318359"/>
    </source>
</evidence>
<dbReference type="InterPro" id="IPR001753">
    <property type="entry name" value="Enoyl-CoA_hydra/iso"/>
</dbReference>
<reference evidence="2 3" key="1">
    <citation type="submission" date="2019-02" db="EMBL/GenBank/DDBJ databases">
        <title>Prokaryotic population dynamics and viral predation in marine succession experiment using metagenomics: the confinement effect.</title>
        <authorList>
            <person name="Haro-Moreno J.M."/>
            <person name="Rodriguez-Valera F."/>
            <person name="Lopez-Perez M."/>
        </authorList>
    </citation>
    <scope>NUCLEOTIDE SEQUENCE [LARGE SCALE GENOMIC DNA]</scope>
    <source>
        <strain evidence="2">MED-G167</strain>
    </source>
</reference>
<dbReference type="NCBIfam" id="NF004858">
    <property type="entry name" value="PRK06213.1"/>
    <property type="match status" value="1"/>
</dbReference>
<dbReference type="Proteomes" id="UP000318359">
    <property type="component" value="Unassembled WGS sequence"/>
</dbReference>
<protein>
    <submittedName>
        <fullName evidence="2">Crotonase/enoyl-CoA hydratase family protein</fullName>
    </submittedName>
</protein>
<dbReference type="CDD" id="cd06558">
    <property type="entry name" value="crotonase-like"/>
    <property type="match status" value="1"/>
</dbReference>
<name>A0A520M4G3_9GAMM</name>
<proteinExistence type="inferred from homology"/>
<dbReference type="Gene3D" id="3.90.226.10">
    <property type="entry name" value="2-enoyl-CoA Hydratase, Chain A, domain 1"/>
    <property type="match status" value="1"/>
</dbReference>
<organism evidence="2 3">
    <name type="scientific">SAR86 cluster bacterium</name>
    <dbReference type="NCBI Taxonomy" id="2030880"/>
    <lineage>
        <taxon>Bacteria</taxon>
        <taxon>Pseudomonadati</taxon>
        <taxon>Pseudomonadota</taxon>
        <taxon>Gammaproteobacteria</taxon>
        <taxon>SAR86 cluster</taxon>
    </lineage>
</organism>